<feature type="signal peptide" evidence="1">
    <location>
        <begin position="1"/>
        <end position="24"/>
    </location>
</feature>
<name>A0A1I2IYD4_9ACTN</name>
<keyword evidence="1" id="KW-0732">Signal</keyword>
<dbReference type="Proteomes" id="UP000199323">
    <property type="component" value="Unassembled WGS sequence"/>
</dbReference>
<dbReference type="GO" id="GO:0043448">
    <property type="term" value="P:alkane catabolic process"/>
    <property type="evidence" value="ECO:0007669"/>
    <property type="project" value="TreeGrafter"/>
</dbReference>
<evidence type="ECO:0000313" key="3">
    <source>
        <dbReference type="Proteomes" id="UP000199323"/>
    </source>
</evidence>
<dbReference type="EMBL" id="FONG01000015">
    <property type="protein sequence ID" value="SFF47304.1"/>
    <property type="molecule type" value="Genomic_DNA"/>
</dbReference>
<dbReference type="Pfam" id="PF03640">
    <property type="entry name" value="Lipoprotein_15"/>
    <property type="match status" value="2"/>
</dbReference>
<sequence length="155" mass="15915">MRTRTALIAAPLASLALLTLSACGGDDGSKDSGDKAASNVSVKVADSDLGKVLVDQSGRTLYAFAKDKDNKSNCDAACIAVWPALTSHSATAGSGAAEKLLGKAEQTKGVEQVTYGQWPLYYYVGDAVPGDVNGQGMDGVWFAVGADGKLVKKDA</sequence>
<organism evidence="2 3">
    <name type="scientific">Actinacidiphila alni</name>
    <dbReference type="NCBI Taxonomy" id="380248"/>
    <lineage>
        <taxon>Bacteria</taxon>
        <taxon>Bacillati</taxon>
        <taxon>Actinomycetota</taxon>
        <taxon>Actinomycetes</taxon>
        <taxon>Kitasatosporales</taxon>
        <taxon>Streptomycetaceae</taxon>
        <taxon>Actinacidiphila</taxon>
    </lineage>
</organism>
<keyword evidence="2" id="KW-0449">Lipoprotein</keyword>
<dbReference type="InterPro" id="IPR005297">
    <property type="entry name" value="Lipoprotein_repeat"/>
</dbReference>
<dbReference type="RefSeq" id="WP_093715731.1">
    <property type="nucleotide sequence ID" value="NZ_FONG01000015.1"/>
</dbReference>
<feature type="chain" id="PRO_5039286709" evidence="1">
    <location>
        <begin position="25"/>
        <end position="155"/>
    </location>
</feature>
<gene>
    <name evidence="2" type="ORF">SAMN05216251_115108</name>
</gene>
<dbReference type="AlphaFoldDB" id="A0A1I2IYD4"/>
<protein>
    <submittedName>
        <fullName evidence="2">Predicted lipoprotein with conserved Yx(FWY)xxD motif</fullName>
    </submittedName>
</protein>
<dbReference type="PANTHER" id="PTHR39335:SF1">
    <property type="entry name" value="BLL4220 PROTEIN"/>
    <property type="match status" value="1"/>
</dbReference>
<accession>A0A1I2IYD4</accession>
<evidence type="ECO:0000313" key="2">
    <source>
        <dbReference type="EMBL" id="SFF47304.1"/>
    </source>
</evidence>
<evidence type="ECO:0000256" key="1">
    <source>
        <dbReference type="SAM" id="SignalP"/>
    </source>
</evidence>
<proteinExistence type="predicted"/>
<dbReference type="OrthoDB" id="597632at2"/>
<dbReference type="PROSITE" id="PS51257">
    <property type="entry name" value="PROKAR_LIPOPROTEIN"/>
    <property type="match status" value="1"/>
</dbReference>
<dbReference type="PANTHER" id="PTHR39335">
    <property type="entry name" value="BLL4220 PROTEIN"/>
    <property type="match status" value="1"/>
</dbReference>
<reference evidence="2 3" key="1">
    <citation type="submission" date="2016-10" db="EMBL/GenBank/DDBJ databases">
        <authorList>
            <person name="de Groot N.N."/>
        </authorList>
    </citation>
    <scope>NUCLEOTIDE SEQUENCE [LARGE SCALE GENOMIC DNA]</scope>
    <source>
        <strain evidence="2 3">CGMCC 4.3510</strain>
    </source>
</reference>
<keyword evidence="3" id="KW-1185">Reference proteome</keyword>